<dbReference type="Pfam" id="PF01613">
    <property type="entry name" value="Flavin_Reduct"/>
    <property type="match status" value="1"/>
</dbReference>
<gene>
    <name evidence="5" type="ORF">SRT_03650</name>
</gene>
<comment type="similarity">
    <text evidence="3">Belongs to the flavoredoxin family.</text>
</comment>
<evidence type="ECO:0000256" key="2">
    <source>
        <dbReference type="ARBA" id="ARBA00022630"/>
    </source>
</evidence>
<keyword evidence="2" id="KW-0285">Flavoprotein</keyword>
<accession>A0A1L7LHH6</accession>
<dbReference type="InterPro" id="IPR002563">
    <property type="entry name" value="Flavin_Rdtase-like_dom"/>
</dbReference>
<organism evidence="5 6">
    <name type="scientific">Streptococcus troglodytae</name>
    <dbReference type="NCBI Taxonomy" id="1111760"/>
    <lineage>
        <taxon>Bacteria</taxon>
        <taxon>Bacillati</taxon>
        <taxon>Bacillota</taxon>
        <taxon>Bacilli</taxon>
        <taxon>Lactobacillales</taxon>
        <taxon>Streptococcaceae</taxon>
        <taxon>Streptococcus</taxon>
    </lineage>
</organism>
<dbReference type="PANTHER" id="PTHR43567:SF1">
    <property type="entry name" value="FLAVOREDOXIN"/>
    <property type="match status" value="1"/>
</dbReference>
<dbReference type="GO" id="GO:0010181">
    <property type="term" value="F:FMN binding"/>
    <property type="evidence" value="ECO:0007669"/>
    <property type="project" value="InterPro"/>
</dbReference>
<dbReference type="KEGG" id="strg:SRT_03650"/>
<keyword evidence="6" id="KW-1185">Reference proteome</keyword>
<dbReference type="InterPro" id="IPR012349">
    <property type="entry name" value="Split_barrel_FMN-bd"/>
</dbReference>
<evidence type="ECO:0000256" key="3">
    <source>
        <dbReference type="ARBA" id="ARBA00038054"/>
    </source>
</evidence>
<name>A0A1L7LHH6_9STRE</name>
<feature type="domain" description="Flavin reductase like" evidence="4">
    <location>
        <begin position="15"/>
        <end position="133"/>
    </location>
</feature>
<dbReference type="GO" id="GO:0016646">
    <property type="term" value="F:oxidoreductase activity, acting on the CH-NH group of donors, NAD or NADP as acceptor"/>
    <property type="evidence" value="ECO:0007669"/>
    <property type="project" value="UniProtKB-ARBA"/>
</dbReference>
<dbReference type="EMBL" id="AP014612">
    <property type="protein sequence ID" value="BAQ23626.1"/>
    <property type="molecule type" value="Genomic_DNA"/>
</dbReference>
<comment type="cofactor">
    <cofactor evidence="1">
        <name>FMN</name>
        <dbReference type="ChEBI" id="CHEBI:58210"/>
    </cofactor>
</comment>
<dbReference type="Proteomes" id="UP000217758">
    <property type="component" value="Chromosome"/>
</dbReference>
<reference evidence="5 6" key="1">
    <citation type="journal article" date="2016" name="Microbiol. Immunol.">
        <title>Complete genome sequence of Streptococcus troglodytae TKU31 isolated from the oral cavity of a chimpanzee (Pan troglodytes).</title>
        <authorList>
            <person name="Okamoto M."/>
            <person name="Naito M."/>
            <person name="Miyanohara M."/>
            <person name="Imai S."/>
            <person name="Nomura Y."/>
            <person name="Saito W."/>
            <person name="Momoi Y."/>
            <person name="Takada K."/>
            <person name="Miyabe-Nishiwaki T."/>
            <person name="Tomonaga M."/>
            <person name="Hanada N."/>
        </authorList>
    </citation>
    <scope>NUCLEOTIDE SEQUENCE [LARGE SCALE GENOMIC DNA]</scope>
    <source>
        <strain evidence="6">TKU 31</strain>
    </source>
</reference>
<proteinExistence type="inferred from homology"/>
<evidence type="ECO:0000256" key="1">
    <source>
        <dbReference type="ARBA" id="ARBA00001917"/>
    </source>
</evidence>
<sequence>MKQSFQTSKLYYGFPVFILGYKDENFGYNVTTCSSSYSLGDQIVIGIVANENAAEQIPKFGEFTVNIPHKDGMVQAERAGFVTHREKLARFHFEYSLSEKVDAPVLDCCPLILECKVNRVVEDDGICHIFATIVGRLIEQDLLDDKGNLDNQKLSPIYFMGDGHERVYRYLNEQVDPIGSFMKKVRKKDE</sequence>
<keyword evidence="5" id="KW-0808">Transferase</keyword>
<protein>
    <submittedName>
        <fullName evidence="5">Acetyltransferase</fullName>
    </submittedName>
</protein>
<dbReference type="RefSeq" id="WP_128832862.1">
    <property type="nucleotide sequence ID" value="NZ_AP014612.1"/>
</dbReference>
<evidence type="ECO:0000313" key="6">
    <source>
        <dbReference type="Proteomes" id="UP000217758"/>
    </source>
</evidence>
<dbReference type="AlphaFoldDB" id="A0A1L7LHH6"/>
<evidence type="ECO:0000313" key="5">
    <source>
        <dbReference type="EMBL" id="BAQ23626.1"/>
    </source>
</evidence>
<dbReference type="GO" id="GO:0016740">
    <property type="term" value="F:transferase activity"/>
    <property type="evidence" value="ECO:0007669"/>
    <property type="project" value="UniProtKB-KW"/>
</dbReference>
<dbReference type="PANTHER" id="PTHR43567">
    <property type="entry name" value="FLAVOREDOXIN-RELATED-RELATED"/>
    <property type="match status" value="1"/>
</dbReference>
<dbReference type="Gene3D" id="2.30.110.10">
    <property type="entry name" value="Electron Transport, Fmn-binding Protein, Chain A"/>
    <property type="match status" value="1"/>
</dbReference>
<dbReference type="InterPro" id="IPR052174">
    <property type="entry name" value="Flavoredoxin"/>
</dbReference>
<dbReference type="SUPFAM" id="SSF50475">
    <property type="entry name" value="FMN-binding split barrel"/>
    <property type="match status" value="1"/>
</dbReference>
<evidence type="ECO:0000259" key="4">
    <source>
        <dbReference type="Pfam" id="PF01613"/>
    </source>
</evidence>